<evidence type="ECO:0000259" key="1">
    <source>
        <dbReference type="Pfam" id="PF09722"/>
    </source>
</evidence>
<dbReference type="InterPro" id="IPR046847">
    <property type="entry name" value="Xre-like_HTH"/>
</dbReference>
<organism evidence="3 4">
    <name type="scientific">Steroidobacter agaridevorans</name>
    <dbReference type="NCBI Taxonomy" id="2695856"/>
    <lineage>
        <taxon>Bacteria</taxon>
        <taxon>Pseudomonadati</taxon>
        <taxon>Pseudomonadota</taxon>
        <taxon>Gammaproteobacteria</taxon>
        <taxon>Steroidobacterales</taxon>
        <taxon>Steroidobacteraceae</taxon>
        <taxon>Steroidobacter</taxon>
    </lineage>
</organism>
<sequence length="161" mass="18086">MSDLQIPGLHWRSVQKWSNFAVTPLEDWTMMQPHSLERAGFDPDELGSAALTAFFNITAAWRLGAEEERVLLGSPPRSTFFKWKSERAARVSADTLERISYVMGIYKALHILLPTQEVADAWVKKPNSAHGFGGKSALERMLAGRVVDLADVRRYLDAQRG</sequence>
<feature type="domain" description="Antitoxin Xre-like helix-turn-helix" evidence="2">
    <location>
        <begin position="48"/>
        <end position="104"/>
    </location>
</feature>
<evidence type="ECO:0000313" key="4">
    <source>
        <dbReference type="Proteomes" id="UP000445000"/>
    </source>
</evidence>
<evidence type="ECO:0000313" key="3">
    <source>
        <dbReference type="EMBL" id="GFE78501.1"/>
    </source>
</evidence>
<keyword evidence="4" id="KW-1185">Reference proteome</keyword>
<dbReference type="EMBL" id="BLJN01000001">
    <property type="protein sequence ID" value="GFE78501.1"/>
    <property type="molecule type" value="Genomic_DNA"/>
</dbReference>
<protein>
    <recommendedName>
        <fullName evidence="5">DUF2384 domain-containing protein</fullName>
    </recommendedName>
</protein>
<evidence type="ECO:0008006" key="5">
    <source>
        <dbReference type="Google" id="ProtNLM"/>
    </source>
</evidence>
<accession>A0A829Y669</accession>
<proteinExistence type="predicted"/>
<dbReference type="AlphaFoldDB" id="A0A829Y669"/>
<dbReference type="InterPro" id="IPR024467">
    <property type="entry name" value="Xre/MbcA/ParS-like_toxin-bd"/>
</dbReference>
<reference evidence="4" key="1">
    <citation type="submission" date="2020-01" db="EMBL/GenBank/DDBJ databases">
        <title>'Steroidobacter agaridevorans' sp. nov., agar-degrading bacteria isolated from rhizosphere soils.</title>
        <authorList>
            <person name="Ikenaga M."/>
            <person name="Kataoka M."/>
            <person name="Murouchi A."/>
            <person name="Katsuragi S."/>
            <person name="Sakai M."/>
        </authorList>
    </citation>
    <scope>NUCLEOTIDE SEQUENCE [LARGE SCALE GENOMIC DNA]</scope>
    <source>
        <strain evidence="4">YU21-B</strain>
    </source>
</reference>
<evidence type="ECO:0000259" key="2">
    <source>
        <dbReference type="Pfam" id="PF20432"/>
    </source>
</evidence>
<gene>
    <name evidence="3" type="ORF">GCM10011487_05010</name>
</gene>
<comment type="caution">
    <text evidence="3">The sequence shown here is derived from an EMBL/GenBank/DDBJ whole genome shotgun (WGS) entry which is preliminary data.</text>
</comment>
<dbReference type="Proteomes" id="UP000445000">
    <property type="component" value="Unassembled WGS sequence"/>
</dbReference>
<dbReference type="GO" id="GO:0003677">
    <property type="term" value="F:DNA binding"/>
    <property type="evidence" value="ECO:0007669"/>
    <property type="project" value="InterPro"/>
</dbReference>
<feature type="domain" description="Antitoxin Xre/MbcA/ParS-like toxin-binding" evidence="1">
    <location>
        <begin position="109"/>
        <end position="161"/>
    </location>
</feature>
<name>A0A829Y669_9GAMM</name>
<dbReference type="Pfam" id="PF20432">
    <property type="entry name" value="Xre-like-HTH"/>
    <property type="match status" value="1"/>
</dbReference>
<dbReference type="Pfam" id="PF09722">
    <property type="entry name" value="Xre_MbcA_ParS_C"/>
    <property type="match status" value="1"/>
</dbReference>